<feature type="non-terminal residue" evidence="2">
    <location>
        <position position="1"/>
    </location>
</feature>
<keyword evidence="1" id="KW-0732">Signal</keyword>
<proteinExistence type="predicted"/>
<name>A0A0H5RDR8_9EUKA</name>
<reference evidence="2" key="1">
    <citation type="submission" date="2015-04" db="EMBL/GenBank/DDBJ databases">
        <title>The genome sequence of the plant pathogenic Rhizarian Plasmodiophora brassicae reveals insights in its biotrophic life cycle and the origin of chitin synthesis.</title>
        <authorList>
            <person name="Schwelm A."/>
            <person name="Fogelqvist J."/>
            <person name="Knaust A."/>
            <person name="Julke S."/>
            <person name="Lilja T."/>
            <person name="Dhandapani V."/>
            <person name="Bonilla-Rosso G."/>
            <person name="Karlsson M."/>
            <person name="Shevchenko A."/>
            <person name="Choi S.R."/>
            <person name="Kim H.G."/>
            <person name="Park J.Y."/>
            <person name="Lim Y.P."/>
            <person name="Ludwig-Muller J."/>
            <person name="Dixelius C."/>
        </authorList>
    </citation>
    <scope>NUCLEOTIDE SEQUENCE</scope>
    <source>
        <tissue evidence="2">Potato root galls</tissue>
    </source>
</reference>
<sequence length="114" mass="12958">TRNYSEIRQMASLHALSLMMMLLAVPYLANCAPEDGQSNELPENDHPIAKVFKSLKCFGNRFSTRLSLLSPSGEKSTRLVNGLYPVSDNDPEFTMERATNHVIKKRQEFQNTRL</sequence>
<evidence type="ECO:0000256" key="1">
    <source>
        <dbReference type="SAM" id="SignalP"/>
    </source>
</evidence>
<feature type="chain" id="PRO_5005223173" description="RxLR effector protein" evidence="1">
    <location>
        <begin position="32"/>
        <end position="114"/>
    </location>
</feature>
<accession>A0A0H5RDR8</accession>
<dbReference type="AlphaFoldDB" id="A0A0H5RDR8"/>
<protein>
    <recommendedName>
        <fullName evidence="3">RxLR effector protein</fullName>
    </recommendedName>
</protein>
<organism evidence="2">
    <name type="scientific">Spongospora subterranea</name>
    <dbReference type="NCBI Taxonomy" id="70186"/>
    <lineage>
        <taxon>Eukaryota</taxon>
        <taxon>Sar</taxon>
        <taxon>Rhizaria</taxon>
        <taxon>Endomyxa</taxon>
        <taxon>Phytomyxea</taxon>
        <taxon>Plasmodiophorida</taxon>
        <taxon>Plasmodiophoridae</taxon>
        <taxon>Spongospora</taxon>
    </lineage>
</organism>
<feature type="signal peptide" evidence="1">
    <location>
        <begin position="1"/>
        <end position="31"/>
    </location>
</feature>
<dbReference type="EMBL" id="HACM01011464">
    <property type="protein sequence ID" value="CRZ11906.1"/>
    <property type="molecule type" value="Transcribed_RNA"/>
</dbReference>
<evidence type="ECO:0008006" key="3">
    <source>
        <dbReference type="Google" id="ProtNLM"/>
    </source>
</evidence>
<evidence type="ECO:0000313" key="2">
    <source>
        <dbReference type="EMBL" id="CRZ11906.1"/>
    </source>
</evidence>